<dbReference type="EMBL" id="JBHSBI010000016">
    <property type="protein sequence ID" value="MFC4011597.1"/>
    <property type="molecule type" value="Genomic_DNA"/>
</dbReference>
<evidence type="ECO:0000256" key="1">
    <source>
        <dbReference type="ARBA" id="ARBA00023015"/>
    </source>
</evidence>
<organism evidence="5 6">
    <name type="scientific">Nonomuraea purpurea</name>
    <dbReference type="NCBI Taxonomy" id="1849276"/>
    <lineage>
        <taxon>Bacteria</taxon>
        <taxon>Bacillati</taxon>
        <taxon>Actinomycetota</taxon>
        <taxon>Actinomycetes</taxon>
        <taxon>Streptosporangiales</taxon>
        <taxon>Streptosporangiaceae</taxon>
        <taxon>Nonomuraea</taxon>
    </lineage>
</organism>
<feature type="domain" description="HTH gntR-type" evidence="4">
    <location>
        <begin position="9"/>
        <end position="77"/>
    </location>
</feature>
<dbReference type="RefSeq" id="WP_379531537.1">
    <property type="nucleotide sequence ID" value="NZ_JBHSBI010000016.1"/>
</dbReference>
<dbReference type="PANTHER" id="PTHR44846:SF1">
    <property type="entry name" value="MANNOSYL-D-GLYCERATE TRANSPORT_METABOLISM SYSTEM REPRESSOR MNGR-RELATED"/>
    <property type="match status" value="1"/>
</dbReference>
<dbReference type="InterPro" id="IPR050679">
    <property type="entry name" value="Bact_HTH_transcr_reg"/>
</dbReference>
<reference evidence="6" key="1">
    <citation type="journal article" date="2019" name="Int. J. Syst. Evol. Microbiol.">
        <title>The Global Catalogue of Microorganisms (GCM) 10K type strain sequencing project: providing services to taxonomists for standard genome sequencing and annotation.</title>
        <authorList>
            <consortium name="The Broad Institute Genomics Platform"/>
            <consortium name="The Broad Institute Genome Sequencing Center for Infectious Disease"/>
            <person name="Wu L."/>
            <person name="Ma J."/>
        </authorList>
    </citation>
    <scope>NUCLEOTIDE SEQUENCE [LARGE SCALE GENOMIC DNA]</scope>
    <source>
        <strain evidence="6">TBRC 1276</strain>
    </source>
</reference>
<evidence type="ECO:0000313" key="6">
    <source>
        <dbReference type="Proteomes" id="UP001595851"/>
    </source>
</evidence>
<sequence>MKVDMLDPMPIYVQLAGIIVEKIKAGDLEERRAVPSESSLQQEHGVSRGSVRRAMEVLREDGWVITIQGRGTYVAPKEKWPEAP</sequence>
<comment type="caution">
    <text evidence="5">The sequence shown here is derived from an EMBL/GenBank/DDBJ whole genome shotgun (WGS) entry which is preliminary data.</text>
</comment>
<dbReference type="Gene3D" id="1.10.10.10">
    <property type="entry name" value="Winged helix-like DNA-binding domain superfamily/Winged helix DNA-binding domain"/>
    <property type="match status" value="1"/>
</dbReference>
<dbReference type="InterPro" id="IPR036388">
    <property type="entry name" value="WH-like_DNA-bd_sf"/>
</dbReference>
<dbReference type="InterPro" id="IPR000524">
    <property type="entry name" value="Tscrpt_reg_HTH_GntR"/>
</dbReference>
<dbReference type="CDD" id="cd07377">
    <property type="entry name" value="WHTH_GntR"/>
    <property type="match status" value="1"/>
</dbReference>
<evidence type="ECO:0000259" key="4">
    <source>
        <dbReference type="PROSITE" id="PS50949"/>
    </source>
</evidence>
<dbReference type="Pfam" id="PF00392">
    <property type="entry name" value="GntR"/>
    <property type="match status" value="1"/>
</dbReference>
<keyword evidence="6" id="KW-1185">Reference proteome</keyword>
<keyword evidence="3" id="KW-0804">Transcription</keyword>
<dbReference type="PRINTS" id="PR00035">
    <property type="entry name" value="HTHGNTR"/>
</dbReference>
<keyword evidence="1" id="KW-0805">Transcription regulation</keyword>
<dbReference type="SUPFAM" id="SSF46785">
    <property type="entry name" value="Winged helix' DNA-binding domain"/>
    <property type="match status" value="1"/>
</dbReference>
<name>A0ABV8GC74_9ACTN</name>
<dbReference type="PROSITE" id="PS50949">
    <property type="entry name" value="HTH_GNTR"/>
    <property type="match status" value="1"/>
</dbReference>
<dbReference type="InterPro" id="IPR036390">
    <property type="entry name" value="WH_DNA-bd_sf"/>
</dbReference>
<dbReference type="PANTHER" id="PTHR44846">
    <property type="entry name" value="MANNOSYL-D-GLYCERATE TRANSPORT/METABOLISM SYSTEM REPRESSOR MNGR-RELATED"/>
    <property type="match status" value="1"/>
</dbReference>
<protein>
    <submittedName>
        <fullName evidence="5">GntR family transcriptional regulator</fullName>
    </submittedName>
</protein>
<dbReference type="Proteomes" id="UP001595851">
    <property type="component" value="Unassembled WGS sequence"/>
</dbReference>
<evidence type="ECO:0000256" key="3">
    <source>
        <dbReference type="ARBA" id="ARBA00023163"/>
    </source>
</evidence>
<keyword evidence="2" id="KW-0238">DNA-binding</keyword>
<gene>
    <name evidence="5" type="ORF">ACFOY2_30505</name>
</gene>
<proteinExistence type="predicted"/>
<evidence type="ECO:0000256" key="2">
    <source>
        <dbReference type="ARBA" id="ARBA00023125"/>
    </source>
</evidence>
<accession>A0ABV8GC74</accession>
<evidence type="ECO:0000313" key="5">
    <source>
        <dbReference type="EMBL" id="MFC4011597.1"/>
    </source>
</evidence>
<dbReference type="SMART" id="SM00345">
    <property type="entry name" value="HTH_GNTR"/>
    <property type="match status" value="1"/>
</dbReference>